<evidence type="ECO:0000313" key="3">
    <source>
        <dbReference type="Proteomes" id="UP000007264"/>
    </source>
</evidence>
<organism evidence="2 3">
    <name type="scientific">Coccomyxa subellipsoidea (strain C-169)</name>
    <name type="common">Green microalga</name>
    <dbReference type="NCBI Taxonomy" id="574566"/>
    <lineage>
        <taxon>Eukaryota</taxon>
        <taxon>Viridiplantae</taxon>
        <taxon>Chlorophyta</taxon>
        <taxon>core chlorophytes</taxon>
        <taxon>Trebouxiophyceae</taxon>
        <taxon>Trebouxiophyceae incertae sedis</taxon>
        <taxon>Coccomyxaceae</taxon>
        <taxon>Coccomyxa</taxon>
        <taxon>Coccomyxa subellipsoidea</taxon>
    </lineage>
</organism>
<gene>
    <name evidence="2" type="ORF">COCSUDRAFT_34060</name>
</gene>
<evidence type="ECO:0000256" key="1">
    <source>
        <dbReference type="SAM" id="MobiDB-lite"/>
    </source>
</evidence>
<name>I0YP61_COCSC</name>
<dbReference type="AlphaFoldDB" id="I0YP61"/>
<evidence type="ECO:0000313" key="2">
    <source>
        <dbReference type="EMBL" id="EIE20180.1"/>
    </source>
</evidence>
<proteinExistence type="predicted"/>
<dbReference type="RefSeq" id="XP_005644724.1">
    <property type="nucleotide sequence ID" value="XM_005644667.1"/>
</dbReference>
<comment type="caution">
    <text evidence="2">The sequence shown here is derived from an EMBL/GenBank/DDBJ whole genome shotgun (WGS) entry which is preliminary data.</text>
</comment>
<reference evidence="2 3" key="1">
    <citation type="journal article" date="2012" name="Genome Biol.">
        <title>The genome of the polar eukaryotic microalga coccomyxa subellipsoidea reveals traits of cold adaptation.</title>
        <authorList>
            <person name="Blanc G."/>
            <person name="Agarkova I."/>
            <person name="Grimwood J."/>
            <person name="Kuo A."/>
            <person name="Brueggeman A."/>
            <person name="Dunigan D."/>
            <person name="Gurnon J."/>
            <person name="Ladunga I."/>
            <person name="Lindquist E."/>
            <person name="Lucas S."/>
            <person name="Pangilinan J."/>
            <person name="Proschold T."/>
            <person name="Salamov A."/>
            <person name="Schmutz J."/>
            <person name="Weeks D."/>
            <person name="Yamada T."/>
            <person name="Claverie J.M."/>
            <person name="Grigoriev I."/>
            <person name="Van Etten J."/>
            <person name="Lomsadze A."/>
            <person name="Borodovsky M."/>
        </authorList>
    </citation>
    <scope>NUCLEOTIDE SEQUENCE [LARGE SCALE GENOMIC DNA]</scope>
    <source>
        <strain evidence="2 3">C-169</strain>
    </source>
</reference>
<dbReference type="EMBL" id="AGSI01000016">
    <property type="protein sequence ID" value="EIE20180.1"/>
    <property type="molecule type" value="Genomic_DNA"/>
</dbReference>
<dbReference type="GeneID" id="17038156"/>
<dbReference type="Proteomes" id="UP000007264">
    <property type="component" value="Unassembled WGS sequence"/>
</dbReference>
<feature type="region of interest" description="Disordered" evidence="1">
    <location>
        <begin position="1"/>
        <end position="20"/>
    </location>
</feature>
<feature type="compositionally biased region" description="Polar residues" evidence="1">
    <location>
        <begin position="10"/>
        <end position="20"/>
    </location>
</feature>
<sequence>MAQALAKTMRSLSANKCTNNNSRSCRTADGTLSKNRSIVCTPLMGAKGQGTQHIFANRTRQVQAMLPTKPIICVVQIFYSSYSNAHEG</sequence>
<dbReference type="KEGG" id="csl:COCSUDRAFT_34060"/>
<protein>
    <submittedName>
        <fullName evidence="2">Uncharacterized protein</fullName>
    </submittedName>
</protein>
<keyword evidence="3" id="KW-1185">Reference proteome</keyword>
<accession>I0YP61</accession>